<dbReference type="RefSeq" id="WP_229926165.1">
    <property type="nucleotide sequence ID" value="NZ_BNBT01000215.1"/>
</dbReference>
<comment type="caution">
    <text evidence="3">The sequence shown here is derived from an EMBL/GenBank/DDBJ whole genome shotgun (WGS) entry which is preliminary data.</text>
</comment>
<reference evidence="3" key="1">
    <citation type="journal article" date="2014" name="Int. J. Syst. Evol. Microbiol.">
        <title>Complete genome sequence of Corynebacterium casei LMG S-19264T (=DSM 44701T), isolated from a smear-ripened cheese.</title>
        <authorList>
            <consortium name="US DOE Joint Genome Institute (JGI-PGF)"/>
            <person name="Walter F."/>
            <person name="Albersmeier A."/>
            <person name="Kalinowski J."/>
            <person name="Ruckert C."/>
        </authorList>
    </citation>
    <scope>NUCLEOTIDE SEQUENCE</scope>
    <source>
        <strain evidence="3">JCM 4784</strain>
    </source>
</reference>
<keyword evidence="2" id="KW-0812">Transmembrane</keyword>
<feature type="transmembrane region" description="Helical" evidence="2">
    <location>
        <begin position="184"/>
        <end position="205"/>
    </location>
</feature>
<keyword evidence="2" id="KW-0472">Membrane</keyword>
<feature type="compositionally biased region" description="Low complexity" evidence="1">
    <location>
        <begin position="1"/>
        <end position="25"/>
    </location>
</feature>
<name>A0A919DZE4_9ACTN</name>
<evidence type="ECO:0000256" key="2">
    <source>
        <dbReference type="SAM" id="Phobius"/>
    </source>
</evidence>
<feature type="transmembrane region" description="Helical" evidence="2">
    <location>
        <begin position="140"/>
        <end position="164"/>
    </location>
</feature>
<organism evidence="3 4">
    <name type="scientific">Streptomyces longispororuber</name>
    <dbReference type="NCBI Taxonomy" id="68230"/>
    <lineage>
        <taxon>Bacteria</taxon>
        <taxon>Bacillati</taxon>
        <taxon>Actinomycetota</taxon>
        <taxon>Actinomycetes</taxon>
        <taxon>Kitasatosporales</taxon>
        <taxon>Streptomycetaceae</taxon>
        <taxon>Streptomyces</taxon>
    </lineage>
</organism>
<keyword evidence="4" id="KW-1185">Reference proteome</keyword>
<accession>A0A919DZE4</accession>
<dbReference type="Proteomes" id="UP000608024">
    <property type="component" value="Unassembled WGS sequence"/>
</dbReference>
<feature type="region of interest" description="Disordered" evidence="1">
    <location>
        <begin position="1"/>
        <end position="27"/>
    </location>
</feature>
<sequence length="293" mass="30723">MTAVPHAPQAPGTPGATAARPADGPAEPRPRFRDLLAAEWLKLWSLRSTPWAYAITVLTVVGFNTGTAYDTYRYWRYHDARGRADFVRDGIALSEAFTANAATLLVLAAGALGAAAVAGEYGSGLMRTTFTAVPARGSVMAAKAAVVTAVTTAVGTLIAVGSYAVTQAILSRRGVGLPFDHPGATRLLVASALLMPVAALTGMALGTLLHHLGTAMVLTVVTLVLLPAVFSPDRHWSALVDHALPYEAWLRLTQPATFTTAHPWSTGGAWTVYAMWAAVAGAVTIVGVRRRDP</sequence>
<gene>
    <name evidence="3" type="ORF">GCM10018785_71530</name>
</gene>
<feature type="transmembrane region" description="Helical" evidence="2">
    <location>
        <begin position="51"/>
        <end position="69"/>
    </location>
</feature>
<feature type="transmembrane region" description="Helical" evidence="2">
    <location>
        <begin position="270"/>
        <end position="288"/>
    </location>
</feature>
<evidence type="ECO:0000313" key="4">
    <source>
        <dbReference type="Proteomes" id="UP000608024"/>
    </source>
</evidence>
<evidence type="ECO:0000313" key="3">
    <source>
        <dbReference type="EMBL" id="GHE96308.1"/>
    </source>
</evidence>
<dbReference type="EMBL" id="BNBT01000215">
    <property type="protein sequence ID" value="GHE96308.1"/>
    <property type="molecule type" value="Genomic_DNA"/>
</dbReference>
<keyword evidence="2" id="KW-1133">Transmembrane helix</keyword>
<proteinExistence type="predicted"/>
<protein>
    <submittedName>
        <fullName evidence="3">ABC transporter permease</fullName>
    </submittedName>
</protein>
<dbReference type="AlphaFoldDB" id="A0A919DZE4"/>
<evidence type="ECO:0000256" key="1">
    <source>
        <dbReference type="SAM" id="MobiDB-lite"/>
    </source>
</evidence>
<feature type="transmembrane region" description="Helical" evidence="2">
    <location>
        <begin position="97"/>
        <end position="119"/>
    </location>
</feature>
<reference evidence="3" key="2">
    <citation type="submission" date="2020-09" db="EMBL/GenBank/DDBJ databases">
        <authorList>
            <person name="Sun Q."/>
            <person name="Ohkuma M."/>
        </authorList>
    </citation>
    <scope>NUCLEOTIDE SEQUENCE</scope>
    <source>
        <strain evidence="3">JCM 4784</strain>
    </source>
</reference>